<dbReference type="Pfam" id="PF19594">
    <property type="entry name" value="DUF6099"/>
    <property type="match status" value="1"/>
</dbReference>
<dbReference type="Proteomes" id="UP001522868">
    <property type="component" value="Unassembled WGS sequence"/>
</dbReference>
<evidence type="ECO:0000313" key="3">
    <source>
        <dbReference type="Proteomes" id="UP001522868"/>
    </source>
</evidence>
<name>A0ABT0I415_9ACTN</name>
<comment type="caution">
    <text evidence="2">The sequence shown here is derived from an EMBL/GenBank/DDBJ whole genome shotgun (WGS) entry which is preliminary data.</text>
</comment>
<dbReference type="EMBL" id="JALPTH010000001">
    <property type="protein sequence ID" value="MCK8676067.1"/>
    <property type="molecule type" value="Genomic_DNA"/>
</dbReference>
<dbReference type="RefSeq" id="WP_248631254.1">
    <property type="nucleotide sequence ID" value="NZ_JALPTH010000001.1"/>
</dbReference>
<reference evidence="2 3" key="1">
    <citation type="submission" date="2022-04" db="EMBL/GenBank/DDBJ databases">
        <title>Streptomyces sp. nov. LCR6-01 isolated from Lichen of Dirinaria sp.</title>
        <authorList>
            <person name="Kanchanasin P."/>
            <person name="Tanasupawat S."/>
            <person name="Phongsopitanun W."/>
        </authorList>
    </citation>
    <scope>NUCLEOTIDE SEQUENCE [LARGE SCALE GENOMIC DNA]</scope>
    <source>
        <strain evidence="2 3">LCR6-01</strain>
    </source>
</reference>
<proteinExistence type="predicted"/>
<evidence type="ECO:0000313" key="2">
    <source>
        <dbReference type="EMBL" id="MCK8676067.1"/>
    </source>
</evidence>
<evidence type="ECO:0000256" key="1">
    <source>
        <dbReference type="SAM" id="MobiDB-lite"/>
    </source>
</evidence>
<feature type="region of interest" description="Disordered" evidence="1">
    <location>
        <begin position="147"/>
        <end position="169"/>
    </location>
</feature>
<feature type="region of interest" description="Disordered" evidence="1">
    <location>
        <begin position="57"/>
        <end position="76"/>
    </location>
</feature>
<keyword evidence="3" id="KW-1185">Reference proteome</keyword>
<dbReference type="InterPro" id="IPR046081">
    <property type="entry name" value="DUF6099"/>
</dbReference>
<accession>A0ABT0I415</accession>
<gene>
    <name evidence="2" type="ORF">M1O15_01280</name>
</gene>
<sequence length="199" mass="20563">MDAERLIESVRRALAASRAAEDIVAEAWQAQCLAQAIGDHLAHTGPRELRGEARALAETAGRGGQPPDHPAVRAAGGPRAARLSGVADLSVALRQLAALLAEAGIALVSVACATDEEGLYWACVEATDAADEAGDRVRAMLHRLAVRERTRPPGQTGAPRDLRDLPEASKLTDGADLSSLADLSDLSGLSDLADPAAPG</sequence>
<organism evidence="2 3">
    <name type="scientific">Streptomyces lichenis</name>
    <dbReference type="NCBI Taxonomy" id="2306967"/>
    <lineage>
        <taxon>Bacteria</taxon>
        <taxon>Bacillati</taxon>
        <taxon>Actinomycetota</taxon>
        <taxon>Actinomycetes</taxon>
        <taxon>Kitasatosporales</taxon>
        <taxon>Streptomycetaceae</taxon>
        <taxon>Streptomyces</taxon>
    </lineage>
</organism>
<protein>
    <submittedName>
        <fullName evidence="2">DUF6099 family protein</fullName>
    </submittedName>
</protein>